<evidence type="ECO:0000313" key="8">
    <source>
        <dbReference type="EnsemblPlants" id="Pp3c19_4690V3.1"/>
    </source>
</evidence>
<dbReference type="GO" id="GO:0048278">
    <property type="term" value="P:vesicle docking"/>
    <property type="evidence" value="ECO:0000318"/>
    <property type="project" value="GO_Central"/>
</dbReference>
<dbReference type="PaxDb" id="3218-PP1S300_43V6.1"/>
<dbReference type="FunFam" id="1.20.58.70:FF:000003">
    <property type="entry name" value="Qa-SNARE, Sso1/Syntaxin1-type, SYP12A-group"/>
    <property type="match status" value="1"/>
</dbReference>
<keyword evidence="5" id="KW-1133">Transmembrane helix</keyword>
<dbReference type="CDD" id="cd00179">
    <property type="entry name" value="SynN"/>
    <property type="match status" value="1"/>
</dbReference>
<evidence type="ECO:0000259" key="6">
    <source>
        <dbReference type="PROSITE" id="PS50192"/>
    </source>
</evidence>
<dbReference type="GO" id="GO:0005484">
    <property type="term" value="F:SNAP receptor activity"/>
    <property type="evidence" value="ECO:0000318"/>
    <property type="project" value="GO_Central"/>
</dbReference>
<dbReference type="GO" id="GO:0031201">
    <property type="term" value="C:SNARE complex"/>
    <property type="evidence" value="ECO:0000318"/>
    <property type="project" value="GO_Central"/>
</dbReference>
<dbReference type="eggNOG" id="KOG0810">
    <property type="taxonomic scope" value="Eukaryota"/>
</dbReference>
<reference evidence="8" key="3">
    <citation type="submission" date="2020-12" db="UniProtKB">
        <authorList>
            <consortium name="EnsemblPlants"/>
        </authorList>
    </citation>
    <scope>IDENTIFICATION</scope>
</reference>
<dbReference type="InterPro" id="IPR006011">
    <property type="entry name" value="Syntaxin_N"/>
</dbReference>
<evidence type="ECO:0000256" key="5">
    <source>
        <dbReference type="SAM" id="Phobius"/>
    </source>
</evidence>
<dbReference type="HOGENOM" id="CLU_042423_1_1_1"/>
<organism evidence="7">
    <name type="scientific">Physcomitrium patens</name>
    <name type="common">Spreading-leaved earth moss</name>
    <name type="synonym">Physcomitrella patens</name>
    <dbReference type="NCBI Taxonomy" id="3218"/>
    <lineage>
        <taxon>Eukaryota</taxon>
        <taxon>Viridiplantae</taxon>
        <taxon>Streptophyta</taxon>
        <taxon>Embryophyta</taxon>
        <taxon>Bryophyta</taxon>
        <taxon>Bryophytina</taxon>
        <taxon>Bryopsida</taxon>
        <taxon>Funariidae</taxon>
        <taxon>Funariales</taxon>
        <taxon>Funariaceae</taxon>
        <taxon>Physcomitrium</taxon>
    </lineage>
</organism>
<protein>
    <recommendedName>
        <fullName evidence="6">t-SNARE coiled-coil homology domain-containing protein</fullName>
    </recommendedName>
</protein>
<reference evidence="7 9" key="2">
    <citation type="journal article" date="2018" name="Plant J.">
        <title>The Physcomitrella patens chromosome-scale assembly reveals moss genome structure and evolution.</title>
        <authorList>
            <person name="Lang D."/>
            <person name="Ullrich K.K."/>
            <person name="Murat F."/>
            <person name="Fuchs J."/>
            <person name="Jenkins J."/>
            <person name="Haas F.B."/>
            <person name="Piednoel M."/>
            <person name="Gundlach H."/>
            <person name="Van Bel M."/>
            <person name="Meyberg R."/>
            <person name="Vives C."/>
            <person name="Morata J."/>
            <person name="Symeonidi A."/>
            <person name="Hiss M."/>
            <person name="Muchero W."/>
            <person name="Kamisugi Y."/>
            <person name="Saleh O."/>
            <person name="Blanc G."/>
            <person name="Decker E.L."/>
            <person name="van Gessel N."/>
            <person name="Grimwood J."/>
            <person name="Hayes R.D."/>
            <person name="Graham S.W."/>
            <person name="Gunter L.E."/>
            <person name="McDaniel S.F."/>
            <person name="Hoernstein S.N.W."/>
            <person name="Larsson A."/>
            <person name="Li F.W."/>
            <person name="Perroud P.F."/>
            <person name="Phillips J."/>
            <person name="Ranjan P."/>
            <person name="Rokshar D.S."/>
            <person name="Rothfels C.J."/>
            <person name="Schneider L."/>
            <person name="Shu S."/>
            <person name="Stevenson D.W."/>
            <person name="Thummler F."/>
            <person name="Tillich M."/>
            <person name="Villarreal Aguilar J.C."/>
            <person name="Widiez T."/>
            <person name="Wong G.K."/>
            <person name="Wymore A."/>
            <person name="Zhang Y."/>
            <person name="Zimmer A.D."/>
            <person name="Quatrano R.S."/>
            <person name="Mayer K.F.X."/>
            <person name="Goodstein D."/>
            <person name="Casacuberta J.M."/>
            <person name="Vandepoele K."/>
            <person name="Reski R."/>
            <person name="Cuming A.C."/>
            <person name="Tuskan G.A."/>
            <person name="Maumus F."/>
            <person name="Salse J."/>
            <person name="Schmutz J."/>
            <person name="Rensing S.A."/>
        </authorList>
    </citation>
    <scope>NUCLEOTIDE SEQUENCE [LARGE SCALE GENOMIC DNA]</scope>
    <source>
        <strain evidence="8 9">cv. Gransden 2004</strain>
    </source>
</reference>
<feature type="transmembrane region" description="Helical" evidence="5">
    <location>
        <begin position="287"/>
        <end position="309"/>
    </location>
</feature>
<dbReference type="CDD" id="cd15848">
    <property type="entry name" value="SNARE_syntaxin1-like"/>
    <property type="match status" value="1"/>
</dbReference>
<dbReference type="GO" id="GO:0012505">
    <property type="term" value="C:endomembrane system"/>
    <property type="evidence" value="ECO:0000318"/>
    <property type="project" value="GO_Central"/>
</dbReference>
<dbReference type="Gene3D" id="1.20.5.110">
    <property type="match status" value="1"/>
</dbReference>
<dbReference type="KEGG" id="ppp:112295871"/>
<evidence type="ECO:0000256" key="4">
    <source>
        <dbReference type="SAM" id="Coils"/>
    </source>
</evidence>
<dbReference type="SMART" id="SM00503">
    <property type="entry name" value="SynN"/>
    <property type="match status" value="1"/>
</dbReference>
<dbReference type="PANTHER" id="PTHR19957">
    <property type="entry name" value="SYNTAXIN"/>
    <property type="match status" value="1"/>
</dbReference>
<evidence type="ECO:0000256" key="3">
    <source>
        <dbReference type="ARBA" id="ARBA00022927"/>
    </source>
</evidence>
<keyword evidence="9" id="KW-1185">Reference proteome</keyword>
<proteinExistence type="inferred from homology"/>
<dbReference type="GO" id="GO:0000149">
    <property type="term" value="F:SNARE binding"/>
    <property type="evidence" value="ECO:0000318"/>
    <property type="project" value="GO_Central"/>
</dbReference>
<dbReference type="SUPFAM" id="SSF47661">
    <property type="entry name" value="t-snare proteins"/>
    <property type="match status" value="1"/>
</dbReference>
<dbReference type="GO" id="GO:0006906">
    <property type="term" value="P:vesicle fusion"/>
    <property type="evidence" value="ECO:0000318"/>
    <property type="project" value="GO_Central"/>
</dbReference>
<dbReference type="PANTHER" id="PTHR19957:SF416">
    <property type="entry name" value="T-SNARE COILED-COIL HOMOLOGY DOMAIN-CONTAINING PROTEIN"/>
    <property type="match status" value="1"/>
</dbReference>
<evidence type="ECO:0000313" key="9">
    <source>
        <dbReference type="Proteomes" id="UP000006727"/>
    </source>
</evidence>
<keyword evidence="5" id="KW-0472">Membrane</keyword>
<dbReference type="Gene3D" id="1.20.58.70">
    <property type="match status" value="1"/>
</dbReference>
<dbReference type="OrthoDB" id="10255013at2759"/>
<dbReference type="Pfam" id="PF00804">
    <property type="entry name" value="Syntaxin"/>
    <property type="match status" value="1"/>
</dbReference>
<dbReference type="GO" id="GO:0005886">
    <property type="term" value="C:plasma membrane"/>
    <property type="evidence" value="ECO:0000318"/>
    <property type="project" value="GO_Central"/>
</dbReference>
<dbReference type="Proteomes" id="UP000006727">
    <property type="component" value="Chromosome 19"/>
</dbReference>
<keyword evidence="5" id="KW-0812">Transmembrane</keyword>
<feature type="coiled-coil region" evidence="4">
    <location>
        <begin position="140"/>
        <end position="167"/>
    </location>
</feature>
<gene>
    <name evidence="8" type="primary">LOC112295871</name>
    <name evidence="7" type="ORF">PHYPA_023695</name>
</gene>
<name>A9TRV1_PHYPA</name>
<dbReference type="GeneID" id="112295871"/>
<sequence length="313" mass="35479">MSDLFKGIWKGGKGGKVGNGEDTFGDVESGCVIQMTSLDADPSSMADFFREIGVVQGKVNDVKILLLKLQSAHEKTKGTHKASELKEIRAEMDGDIESVTKAAQFMKFKLAELSKSNLANRQVKGCEEGTTTDRQRMALTNSQRKKLKELMDEFQALRATMMDEYKETITRRYYNVTGKQADEETTENMIRTGESETFLQQAIRQQGRGQLIETIREVQERHDGVKEIERHFMEIHNIFTDISVLVDAQGQMVNEIQDNINRATSFTHRGADQLATARRRQIRKRKWTCVSILLLIVLILVLIIALKIAKIIP</sequence>
<evidence type="ECO:0000313" key="7">
    <source>
        <dbReference type="EMBL" id="PNR33879.1"/>
    </source>
</evidence>
<dbReference type="AlphaFoldDB" id="A9TRV1"/>
<dbReference type="GO" id="GO:0006887">
    <property type="term" value="P:exocytosis"/>
    <property type="evidence" value="ECO:0000318"/>
    <property type="project" value="GO_Central"/>
</dbReference>
<dbReference type="Pfam" id="PF05739">
    <property type="entry name" value="SNARE"/>
    <property type="match status" value="1"/>
</dbReference>
<dbReference type="FunFam" id="1.20.5.110:FF:000008">
    <property type="entry name" value="Syntaxin 132"/>
    <property type="match status" value="1"/>
</dbReference>
<evidence type="ECO:0000256" key="2">
    <source>
        <dbReference type="ARBA" id="ARBA00022448"/>
    </source>
</evidence>
<dbReference type="EnsemblPlants" id="Pp3c19_4690V3.1">
    <property type="protein sequence ID" value="Pp3c19_4690V3.1"/>
    <property type="gene ID" value="Pp3c19_4690"/>
</dbReference>
<dbReference type="GO" id="GO:0006886">
    <property type="term" value="P:intracellular protein transport"/>
    <property type="evidence" value="ECO:0000318"/>
    <property type="project" value="GO_Central"/>
</dbReference>
<dbReference type="PROSITE" id="PS50192">
    <property type="entry name" value="T_SNARE"/>
    <property type="match status" value="1"/>
</dbReference>
<dbReference type="Gramene" id="Pp3c19_4690V3.2">
    <property type="protein sequence ID" value="Pp3c19_4690V3.2"/>
    <property type="gene ID" value="Pp3c19_4690"/>
</dbReference>
<dbReference type="InterPro" id="IPR045242">
    <property type="entry name" value="Syntaxin"/>
</dbReference>
<dbReference type="InterPro" id="IPR010989">
    <property type="entry name" value="SNARE"/>
</dbReference>
<keyword evidence="2" id="KW-0813">Transport</keyword>
<feature type="domain" description="T-SNARE coiled-coil homology" evidence="6">
    <location>
        <begin position="215"/>
        <end position="277"/>
    </location>
</feature>
<dbReference type="RefSeq" id="XP_024403658.1">
    <property type="nucleotide sequence ID" value="XM_024547890.2"/>
</dbReference>
<comment type="similarity">
    <text evidence="1">Belongs to the syntaxin family.</text>
</comment>
<dbReference type="EnsemblPlants" id="Pp3c19_4690V3.2">
    <property type="protein sequence ID" value="Pp3c19_4690V3.2"/>
    <property type="gene ID" value="Pp3c19_4690"/>
</dbReference>
<dbReference type="STRING" id="3218.A9TRV1"/>
<reference evidence="7 9" key="1">
    <citation type="journal article" date="2008" name="Science">
        <title>The Physcomitrella genome reveals evolutionary insights into the conquest of land by plants.</title>
        <authorList>
            <person name="Rensing S."/>
            <person name="Lang D."/>
            <person name="Zimmer A."/>
            <person name="Terry A."/>
            <person name="Salamov A."/>
            <person name="Shapiro H."/>
            <person name="Nishiyama T."/>
            <person name="Perroud P.-F."/>
            <person name="Lindquist E."/>
            <person name="Kamisugi Y."/>
            <person name="Tanahashi T."/>
            <person name="Sakakibara K."/>
            <person name="Fujita T."/>
            <person name="Oishi K."/>
            <person name="Shin-I T."/>
            <person name="Kuroki Y."/>
            <person name="Toyoda A."/>
            <person name="Suzuki Y."/>
            <person name="Hashimoto A."/>
            <person name="Yamaguchi K."/>
            <person name="Sugano A."/>
            <person name="Kohara Y."/>
            <person name="Fujiyama A."/>
            <person name="Anterola A."/>
            <person name="Aoki S."/>
            <person name="Ashton N."/>
            <person name="Barbazuk W.B."/>
            <person name="Barker E."/>
            <person name="Bennetzen J."/>
            <person name="Bezanilla M."/>
            <person name="Blankenship R."/>
            <person name="Cho S.H."/>
            <person name="Dutcher S."/>
            <person name="Estelle M."/>
            <person name="Fawcett J.A."/>
            <person name="Gundlach H."/>
            <person name="Hanada K."/>
            <person name="Heyl A."/>
            <person name="Hicks K.A."/>
            <person name="Hugh J."/>
            <person name="Lohr M."/>
            <person name="Mayer K."/>
            <person name="Melkozernov A."/>
            <person name="Murata T."/>
            <person name="Nelson D."/>
            <person name="Pils B."/>
            <person name="Prigge M."/>
            <person name="Reiss B."/>
            <person name="Renner T."/>
            <person name="Rombauts S."/>
            <person name="Rushton P."/>
            <person name="Sanderfoot A."/>
            <person name="Schween G."/>
            <person name="Shiu S.-H."/>
            <person name="Stueber K."/>
            <person name="Theodoulou F.L."/>
            <person name="Tu H."/>
            <person name="Van de Peer Y."/>
            <person name="Verrier P.J."/>
            <person name="Waters E."/>
            <person name="Wood A."/>
            <person name="Yang L."/>
            <person name="Cove D."/>
            <person name="Cuming A."/>
            <person name="Hasebe M."/>
            <person name="Lucas S."/>
            <person name="Mishler D.B."/>
            <person name="Reski R."/>
            <person name="Grigoriev I."/>
            <person name="Quatrano R.S."/>
            <person name="Boore J.L."/>
        </authorList>
    </citation>
    <scope>NUCLEOTIDE SEQUENCE [LARGE SCALE GENOMIC DNA]</scope>
    <source>
        <strain evidence="8 9">cv. Gransden 2004</strain>
    </source>
</reference>
<evidence type="ECO:0000256" key="1">
    <source>
        <dbReference type="ARBA" id="ARBA00009063"/>
    </source>
</evidence>
<dbReference type="Gramene" id="Pp3c19_4690V3.1">
    <property type="protein sequence ID" value="Pp3c19_4690V3.1"/>
    <property type="gene ID" value="Pp3c19_4690"/>
</dbReference>
<dbReference type="InterPro" id="IPR000727">
    <property type="entry name" value="T_SNARE_dom"/>
</dbReference>
<keyword evidence="3" id="KW-0653">Protein transport</keyword>
<keyword evidence="4" id="KW-0175">Coiled coil</keyword>
<dbReference type="SMART" id="SM00397">
    <property type="entry name" value="t_SNARE"/>
    <property type="match status" value="1"/>
</dbReference>
<dbReference type="EMBL" id="ABEU02000019">
    <property type="protein sequence ID" value="PNR33879.1"/>
    <property type="molecule type" value="Genomic_DNA"/>
</dbReference>
<accession>A9TRV1</accession>